<proteinExistence type="predicted"/>
<comment type="caution">
    <text evidence="1">The sequence shown here is derived from an EMBL/GenBank/DDBJ whole genome shotgun (WGS) entry which is preliminary data.</text>
</comment>
<name>A0ACC3AS00_9EURO</name>
<organism evidence="1 2">
    <name type="scientific">Aspergillus melleus</name>
    <dbReference type="NCBI Taxonomy" id="138277"/>
    <lineage>
        <taxon>Eukaryota</taxon>
        <taxon>Fungi</taxon>
        <taxon>Dikarya</taxon>
        <taxon>Ascomycota</taxon>
        <taxon>Pezizomycotina</taxon>
        <taxon>Eurotiomycetes</taxon>
        <taxon>Eurotiomycetidae</taxon>
        <taxon>Eurotiales</taxon>
        <taxon>Aspergillaceae</taxon>
        <taxon>Aspergillus</taxon>
        <taxon>Aspergillus subgen. Circumdati</taxon>
    </lineage>
</organism>
<accession>A0ACC3AS00</accession>
<sequence length="815" mass="88058">MARPFNPYEPELNKLSNKGSPMSPYPRGDTDTPLSFKTNVNRSKTKRWVEAKKYSYDGNDWGDDEYGEYDDDDYEEPPPLPQSTHMNQSTPDISKGLSRDRDNNTQTPPLPSMDRSRSVDQVMTLGVNDAGDSSRSRSADRTVPIVRPAEIYNRLRGNTAERAQAPGPGLTTGDSTGVGPSQTDAGAYADQQVHQSLEPGTQSGNDRLSESSDTPKGGLPDASRPSGFGTNSMGESDPRTPTDGANQIQPQPQPEHQLHHNPSLGFRSVVHQAFDVPETPSSTLESVGRSNSDSTSVISPIIGQRTTSDSRTPTIVEEPESTTPPKGFKPGHRRDLSIPSPGNSPSRKPEITNNDAAPPSALAEMSHNIREALWSPSPTSPEHTRGEEGMPAPLKLSNSSTPVPDEAAAIPVIVPSMSTDNSPQDTENDRLRKEIIRSLSRENTPSDEREPHDSSRPQTSRQESLIPSEYERYWSEDLNSSPQELKSTAPAPIPAADTSHDLYSSSPQQSSVPAPAAREPGPDPEHKLQRKFSWESSSSSGDMVPPAVLQTIAPEPMPGQFPGASEVSSLPDAQPATRELDDSDHEDQKQHPTPEKPRLSIITPTLPDNRSMTSDRQLPEVVDAETVAGPTHMEDEFQTPAEHPVSLLPPRTSTSSGPTPLGFREIMGKPTSDERVQAFNETREQFSMIDTGLSHWIQVTVHAHPEHTDVVEQSFKLSTGEPKLGGSRGKFPKLPSLGTFAPSGGQDPSPSGSGHARRPSAPLGSMMNKQQVEQRGKDLLHTAGVLGGQAGKTAKSLFAKGRSKFKGGGGDKVEP</sequence>
<gene>
    <name evidence="1" type="ORF">N8T08_010320</name>
</gene>
<evidence type="ECO:0000313" key="2">
    <source>
        <dbReference type="Proteomes" id="UP001177260"/>
    </source>
</evidence>
<dbReference type="EMBL" id="JAOPJF010000082">
    <property type="protein sequence ID" value="KAK1140476.1"/>
    <property type="molecule type" value="Genomic_DNA"/>
</dbReference>
<evidence type="ECO:0000313" key="1">
    <source>
        <dbReference type="EMBL" id="KAK1140476.1"/>
    </source>
</evidence>
<reference evidence="1 2" key="1">
    <citation type="journal article" date="2023" name="ACS Omega">
        <title>Identification of the Neoaspergillic Acid Biosynthesis Gene Cluster by Establishing an In Vitro CRISPR-Ribonucleoprotein Genetic System in Aspergillus melleus.</title>
        <authorList>
            <person name="Yuan B."/>
            <person name="Grau M.F."/>
            <person name="Murata R.M."/>
            <person name="Torok T."/>
            <person name="Venkateswaran K."/>
            <person name="Stajich J.E."/>
            <person name="Wang C.C.C."/>
        </authorList>
    </citation>
    <scope>NUCLEOTIDE SEQUENCE [LARGE SCALE GENOMIC DNA]</scope>
    <source>
        <strain evidence="1 2">IMV 1140</strain>
    </source>
</reference>
<dbReference type="Proteomes" id="UP001177260">
    <property type="component" value="Unassembled WGS sequence"/>
</dbReference>
<keyword evidence="2" id="KW-1185">Reference proteome</keyword>
<protein>
    <submittedName>
        <fullName evidence="1">Uncharacterized protein</fullName>
    </submittedName>
</protein>